<sequence length="71" mass="8420">MASIYMNYHLKYKKYGSFKIPQLAWYPALSDKSALKMYKQHKKLVIGSFLTFSLMVFWFVGSSLFIWLAKK</sequence>
<evidence type="ECO:0000256" key="1">
    <source>
        <dbReference type="SAM" id="Phobius"/>
    </source>
</evidence>
<keyword evidence="1" id="KW-0812">Transmembrane</keyword>
<dbReference type="Proteomes" id="UP001501787">
    <property type="component" value="Unassembled WGS sequence"/>
</dbReference>
<evidence type="ECO:0000313" key="2">
    <source>
        <dbReference type="EMBL" id="GAA0317431.1"/>
    </source>
</evidence>
<keyword evidence="1" id="KW-1133">Transmembrane helix</keyword>
<keyword evidence="3" id="KW-1185">Reference proteome</keyword>
<evidence type="ECO:0000313" key="3">
    <source>
        <dbReference type="Proteomes" id="UP001501787"/>
    </source>
</evidence>
<comment type="caution">
    <text evidence="2">The sequence shown here is derived from an EMBL/GenBank/DDBJ whole genome shotgun (WGS) entry which is preliminary data.</text>
</comment>
<feature type="transmembrane region" description="Helical" evidence="1">
    <location>
        <begin position="44"/>
        <end position="69"/>
    </location>
</feature>
<keyword evidence="1" id="KW-0472">Membrane</keyword>
<proteinExistence type="predicted"/>
<gene>
    <name evidence="2" type="ORF">GCM10009129_13660</name>
</gene>
<name>A0ABN0VU67_9GAMM</name>
<dbReference type="EMBL" id="BAAAFR010000004">
    <property type="protein sequence ID" value="GAA0317431.1"/>
    <property type="molecule type" value="Genomic_DNA"/>
</dbReference>
<reference evidence="2 3" key="1">
    <citation type="journal article" date="2019" name="Int. J. Syst. Evol. Microbiol.">
        <title>The Global Catalogue of Microorganisms (GCM) 10K type strain sequencing project: providing services to taxonomists for standard genome sequencing and annotation.</title>
        <authorList>
            <consortium name="The Broad Institute Genomics Platform"/>
            <consortium name="The Broad Institute Genome Sequencing Center for Infectious Disease"/>
            <person name="Wu L."/>
            <person name="Ma J."/>
        </authorList>
    </citation>
    <scope>NUCLEOTIDE SEQUENCE [LARGE SCALE GENOMIC DNA]</scope>
    <source>
        <strain evidence="2 3">JCM 16343</strain>
    </source>
</reference>
<protein>
    <submittedName>
        <fullName evidence="2">Uncharacterized protein</fullName>
    </submittedName>
</protein>
<accession>A0ABN0VU67</accession>
<organism evidence="2 3">
    <name type="scientific">Psychrobacter aestuarii</name>
    <dbReference type="NCBI Taxonomy" id="556327"/>
    <lineage>
        <taxon>Bacteria</taxon>
        <taxon>Pseudomonadati</taxon>
        <taxon>Pseudomonadota</taxon>
        <taxon>Gammaproteobacteria</taxon>
        <taxon>Moraxellales</taxon>
        <taxon>Moraxellaceae</taxon>
        <taxon>Psychrobacter</taxon>
    </lineage>
</organism>